<sequence>MRDVARRRLLAAAGAGAFLAPPSSSRSQTPRGAEAWPRGLTTSLVVPYTPGGPTDVMARLLATGLAERLGGSFVVENRPGASTTLAARQVTRGRPDGSMLFLGTIATFANAPHMFRQPGYDPVAGFTHVTLLVDSLYVLVANPKWQSLAQVLEASRRGPGQVSYASQGIGTTGHLPMVDLAARAGVEWVHAPYTGSPQALTDLIAGRTDLMFALLGAAKASIDENRVRPLGIALPERSPALPGVPTLAEGGFPGFAAGGWFSLQAPPGMAEAQAEALSAATAATIAGPGMRDFLDRNGLIPMEPGPVPLRTRLEADLASQGELIRRAGIRPE</sequence>
<dbReference type="EMBL" id="JAGIZA010000029">
    <property type="protein sequence ID" value="MBP0496173.1"/>
    <property type="molecule type" value="Genomic_DNA"/>
</dbReference>
<evidence type="ECO:0000313" key="3">
    <source>
        <dbReference type="Proteomes" id="UP000677537"/>
    </source>
</evidence>
<comment type="similarity">
    <text evidence="1">Belongs to the UPF0065 (bug) family.</text>
</comment>
<protein>
    <submittedName>
        <fullName evidence="2">Tripartite tricarboxylate transporter substrate binding protein</fullName>
    </submittedName>
</protein>
<dbReference type="RefSeq" id="WP_209376966.1">
    <property type="nucleotide sequence ID" value="NZ_JAGIZA010000029.1"/>
</dbReference>
<dbReference type="Gene3D" id="3.40.190.10">
    <property type="entry name" value="Periplasmic binding protein-like II"/>
    <property type="match status" value="1"/>
</dbReference>
<dbReference type="Pfam" id="PF03401">
    <property type="entry name" value="TctC"/>
    <property type="match status" value="1"/>
</dbReference>
<gene>
    <name evidence="2" type="ORF">J5Y10_25545</name>
</gene>
<keyword evidence="3" id="KW-1185">Reference proteome</keyword>
<proteinExistence type="inferred from homology"/>
<dbReference type="CDD" id="cd07012">
    <property type="entry name" value="PBP2_Bug_TTT"/>
    <property type="match status" value="1"/>
</dbReference>
<dbReference type="InterPro" id="IPR006311">
    <property type="entry name" value="TAT_signal"/>
</dbReference>
<evidence type="ECO:0000313" key="2">
    <source>
        <dbReference type="EMBL" id="MBP0496173.1"/>
    </source>
</evidence>
<dbReference type="Gene3D" id="3.40.190.150">
    <property type="entry name" value="Bordetella uptake gene, domain 1"/>
    <property type="match status" value="1"/>
</dbReference>
<dbReference type="Proteomes" id="UP000677537">
    <property type="component" value="Unassembled WGS sequence"/>
</dbReference>
<dbReference type="InterPro" id="IPR042100">
    <property type="entry name" value="Bug_dom1"/>
</dbReference>
<dbReference type="PIRSF" id="PIRSF017082">
    <property type="entry name" value="YflP"/>
    <property type="match status" value="1"/>
</dbReference>
<reference evidence="2" key="1">
    <citation type="submission" date="2021-03" db="EMBL/GenBank/DDBJ databases">
        <authorList>
            <person name="So Y."/>
        </authorList>
    </citation>
    <scope>NUCLEOTIDE SEQUENCE</scope>
    <source>
        <strain evidence="2">SG15</strain>
    </source>
</reference>
<comment type="caution">
    <text evidence="2">The sequence shown here is derived from an EMBL/GenBank/DDBJ whole genome shotgun (WGS) entry which is preliminary data.</text>
</comment>
<dbReference type="PANTHER" id="PTHR42928:SF5">
    <property type="entry name" value="BLR1237 PROTEIN"/>
    <property type="match status" value="1"/>
</dbReference>
<dbReference type="PROSITE" id="PS51318">
    <property type="entry name" value="TAT"/>
    <property type="match status" value="1"/>
</dbReference>
<dbReference type="AlphaFoldDB" id="A0A940MXN8"/>
<dbReference type="PANTHER" id="PTHR42928">
    <property type="entry name" value="TRICARBOXYLATE-BINDING PROTEIN"/>
    <property type="match status" value="1"/>
</dbReference>
<accession>A0A940MXN8</accession>
<organism evidence="2 3">
    <name type="scientific">Roseomonas indoligenes</name>
    <dbReference type="NCBI Taxonomy" id="2820811"/>
    <lineage>
        <taxon>Bacteria</taxon>
        <taxon>Pseudomonadati</taxon>
        <taxon>Pseudomonadota</taxon>
        <taxon>Alphaproteobacteria</taxon>
        <taxon>Acetobacterales</taxon>
        <taxon>Roseomonadaceae</taxon>
        <taxon>Roseomonas</taxon>
    </lineage>
</organism>
<evidence type="ECO:0000256" key="1">
    <source>
        <dbReference type="ARBA" id="ARBA00006987"/>
    </source>
</evidence>
<name>A0A940MXN8_9PROT</name>
<dbReference type="InterPro" id="IPR005064">
    <property type="entry name" value="BUG"/>
</dbReference>
<dbReference type="SUPFAM" id="SSF53850">
    <property type="entry name" value="Periplasmic binding protein-like II"/>
    <property type="match status" value="1"/>
</dbReference>